<feature type="chain" id="PRO_5043702373" evidence="2">
    <location>
        <begin position="25"/>
        <end position="250"/>
    </location>
</feature>
<dbReference type="EMBL" id="JANAVB010013270">
    <property type="protein sequence ID" value="KAJ6835642.1"/>
    <property type="molecule type" value="Genomic_DNA"/>
</dbReference>
<comment type="caution">
    <text evidence="3">The sequence shown here is derived from an EMBL/GenBank/DDBJ whole genome shotgun (WGS) entry which is preliminary data.</text>
</comment>
<organism evidence="3 4">
    <name type="scientific">Iris pallida</name>
    <name type="common">Sweet iris</name>
    <dbReference type="NCBI Taxonomy" id="29817"/>
    <lineage>
        <taxon>Eukaryota</taxon>
        <taxon>Viridiplantae</taxon>
        <taxon>Streptophyta</taxon>
        <taxon>Embryophyta</taxon>
        <taxon>Tracheophyta</taxon>
        <taxon>Spermatophyta</taxon>
        <taxon>Magnoliopsida</taxon>
        <taxon>Liliopsida</taxon>
        <taxon>Asparagales</taxon>
        <taxon>Iridaceae</taxon>
        <taxon>Iridoideae</taxon>
        <taxon>Irideae</taxon>
        <taxon>Iris</taxon>
    </lineage>
</organism>
<reference evidence="3" key="2">
    <citation type="submission" date="2023-04" db="EMBL/GenBank/DDBJ databases">
        <authorList>
            <person name="Bruccoleri R.E."/>
            <person name="Oakeley E.J."/>
            <person name="Faust A.-M."/>
            <person name="Dessus-Babus S."/>
            <person name="Altorfer M."/>
            <person name="Burckhardt D."/>
            <person name="Oertli M."/>
            <person name="Naumann U."/>
            <person name="Petersen F."/>
            <person name="Wong J."/>
        </authorList>
    </citation>
    <scope>NUCLEOTIDE SEQUENCE</scope>
    <source>
        <strain evidence="3">GSM-AAB239-AS_SAM_17_03QT</strain>
        <tissue evidence="3">Leaf</tissue>
    </source>
</reference>
<feature type="signal peptide" evidence="2">
    <location>
        <begin position="1"/>
        <end position="24"/>
    </location>
</feature>
<dbReference type="PANTHER" id="PTHR45085:SF2">
    <property type="entry name" value="F21J9.14"/>
    <property type="match status" value="1"/>
</dbReference>
<name>A0AAX6H4A3_IRIPA</name>
<reference evidence="3" key="1">
    <citation type="journal article" date="2023" name="GigaByte">
        <title>Genome assembly of the bearded iris, Iris pallida Lam.</title>
        <authorList>
            <person name="Bruccoleri R.E."/>
            <person name="Oakeley E.J."/>
            <person name="Faust A.M.E."/>
            <person name="Altorfer M."/>
            <person name="Dessus-Babus S."/>
            <person name="Burckhardt D."/>
            <person name="Oertli M."/>
            <person name="Naumann U."/>
            <person name="Petersen F."/>
            <person name="Wong J."/>
        </authorList>
    </citation>
    <scope>NUCLEOTIDE SEQUENCE</scope>
    <source>
        <strain evidence="3">GSM-AAB239-AS_SAM_17_03QT</strain>
    </source>
</reference>
<evidence type="ECO:0000313" key="3">
    <source>
        <dbReference type="EMBL" id="KAJ6835642.1"/>
    </source>
</evidence>
<evidence type="ECO:0000313" key="4">
    <source>
        <dbReference type="Proteomes" id="UP001140949"/>
    </source>
</evidence>
<keyword evidence="2" id="KW-0732">Signal</keyword>
<sequence length="250" mass="27785">MKLTYSTPILKPFLFLFFLSLLLSFQLNLNTIKPPPPPITTTTTTTSSSSHQQQLLKIRSGYTSYEEYIKHQLNKTLNPRLRHLWATRDWDRKVRVFSSFFSALKSERLLSNSSKALCVGAASGRRSPRCAPSASSTPSASTSSLPSLVAEGDFHRQPFADGTFDFEFSNGSTTRSIRRGSWGDREDAAPGGVCVLHLALERRGDKYSANDLFGVEGVLALFRDSELVRVGKVDGFGLDTELVTRKKKKT</sequence>
<dbReference type="PANTHER" id="PTHR45085">
    <property type="entry name" value="F21J9.14"/>
    <property type="match status" value="1"/>
</dbReference>
<accession>A0AAX6H4A3</accession>
<dbReference type="AlphaFoldDB" id="A0AAX6H4A3"/>
<gene>
    <name evidence="3" type="ORF">M6B38_331620</name>
</gene>
<keyword evidence="4" id="KW-1185">Reference proteome</keyword>
<feature type="region of interest" description="Disordered" evidence="1">
    <location>
        <begin position="124"/>
        <end position="146"/>
    </location>
</feature>
<protein>
    <submittedName>
        <fullName evidence="3">Uncharacterized protein</fullName>
    </submittedName>
</protein>
<evidence type="ECO:0000256" key="2">
    <source>
        <dbReference type="SAM" id="SignalP"/>
    </source>
</evidence>
<evidence type="ECO:0000256" key="1">
    <source>
        <dbReference type="SAM" id="MobiDB-lite"/>
    </source>
</evidence>
<dbReference type="Proteomes" id="UP001140949">
    <property type="component" value="Unassembled WGS sequence"/>
</dbReference>
<proteinExistence type="predicted"/>